<evidence type="ECO:0000313" key="3">
    <source>
        <dbReference type="EMBL" id="POV96468.1"/>
    </source>
</evidence>
<name>A0A2S4UGP6_9BASI</name>
<sequence length="414" mass="46671">MSWVCCKLGVVMLHELPCSLHFSVCREELKTSSSRTLTTRDLITPLTDAAFKRLFSDPALLKGFLNSIFDKEGFSIKEIKQTVNLACSTPGSQAPVYAATQEVASRQQSPGSPIIDLKYLPSENAGDDRAELSVRSRLATASSGWAGDKEHSNDFAKLDPASSPQQPQPPTLCNYRCNPVYVISICDFPWKNMGIPERLQSEWLLWLGPQWDLGKCSNVLSNKLGNKSSIPQERPIHSYIFISLPIFKSALGDRVNATLEKLVWILANTGQHSRDRLVPEWTETDPTAKLFIDKLRYASLTPAERRFYDKQEGLEQSLWAAVKHEIEERLAAKQERSAQQLAAEQERSRQKEIVSAQQLAESRQKEIVSAQQLAAEQERSRQQLAAEQEQNRQIMEHIRERLRSEGVDPSILGK</sequence>
<feature type="coiled-coil region" evidence="1">
    <location>
        <begin position="331"/>
        <end position="405"/>
    </location>
</feature>
<dbReference type="PANTHER" id="PTHR41317">
    <property type="entry name" value="PD-(D_E)XK NUCLEASE FAMILY TRANSPOSASE"/>
    <property type="match status" value="1"/>
</dbReference>
<comment type="caution">
    <text evidence="3">The sequence shown here is derived from an EMBL/GenBank/DDBJ whole genome shotgun (WGS) entry which is preliminary data.</text>
</comment>
<gene>
    <name evidence="3" type="ORF">PSTT_15637</name>
</gene>
<accession>A0A2S4UGP6</accession>
<keyword evidence="4" id="KW-1185">Reference proteome</keyword>
<evidence type="ECO:0000256" key="1">
    <source>
        <dbReference type="SAM" id="Coils"/>
    </source>
</evidence>
<feature type="compositionally biased region" description="Basic and acidic residues" evidence="2">
    <location>
        <begin position="147"/>
        <end position="157"/>
    </location>
</feature>
<dbReference type="EMBL" id="PKSL01000296">
    <property type="protein sequence ID" value="POV96468.1"/>
    <property type="molecule type" value="Genomic_DNA"/>
</dbReference>
<evidence type="ECO:0000256" key="2">
    <source>
        <dbReference type="SAM" id="MobiDB-lite"/>
    </source>
</evidence>
<dbReference type="VEuPathDB" id="FungiDB:PSTT_15637"/>
<dbReference type="AlphaFoldDB" id="A0A2S4UGP6"/>
<dbReference type="VEuPathDB" id="FungiDB:PSHT_07655"/>
<keyword evidence="1" id="KW-0175">Coiled coil</keyword>
<reference evidence="3" key="1">
    <citation type="submission" date="2017-12" db="EMBL/GenBank/DDBJ databases">
        <title>Gene loss provides genomic basis for host adaptation in cereal stripe rust fungi.</title>
        <authorList>
            <person name="Xia C."/>
        </authorList>
    </citation>
    <scope>NUCLEOTIDE SEQUENCE [LARGE SCALE GENOMIC DNA]</scope>
    <source>
        <strain evidence="3">93-210</strain>
    </source>
</reference>
<proteinExistence type="predicted"/>
<protein>
    <submittedName>
        <fullName evidence="3">Uncharacterized protein</fullName>
    </submittedName>
</protein>
<dbReference type="Proteomes" id="UP000239156">
    <property type="component" value="Unassembled WGS sequence"/>
</dbReference>
<evidence type="ECO:0000313" key="4">
    <source>
        <dbReference type="Proteomes" id="UP000239156"/>
    </source>
</evidence>
<organism evidence="3 4">
    <name type="scientific">Puccinia striiformis</name>
    <dbReference type="NCBI Taxonomy" id="27350"/>
    <lineage>
        <taxon>Eukaryota</taxon>
        <taxon>Fungi</taxon>
        <taxon>Dikarya</taxon>
        <taxon>Basidiomycota</taxon>
        <taxon>Pucciniomycotina</taxon>
        <taxon>Pucciniomycetes</taxon>
        <taxon>Pucciniales</taxon>
        <taxon>Pucciniaceae</taxon>
        <taxon>Puccinia</taxon>
    </lineage>
</organism>
<feature type="region of interest" description="Disordered" evidence="2">
    <location>
        <begin position="143"/>
        <end position="169"/>
    </location>
</feature>
<dbReference type="PANTHER" id="PTHR41317:SF1">
    <property type="entry name" value="PD-(D_E)XK NUCLEASE FAMILY TRANSPOSASE"/>
    <property type="match status" value="1"/>
</dbReference>